<comment type="subcellular location">
    <subcellularLocation>
        <location evidence="1">Membrane</location>
        <topology evidence="1">Multi-pass membrane protein</topology>
    </subcellularLocation>
</comment>
<evidence type="ECO:0000256" key="4">
    <source>
        <dbReference type="ARBA" id="ARBA00022989"/>
    </source>
</evidence>
<feature type="transmembrane region" description="Helical" evidence="6">
    <location>
        <begin position="59"/>
        <end position="79"/>
    </location>
</feature>
<evidence type="ECO:0000259" key="7">
    <source>
        <dbReference type="Pfam" id="PF08016"/>
    </source>
</evidence>
<evidence type="ECO:0000256" key="1">
    <source>
        <dbReference type="ARBA" id="ARBA00004141"/>
    </source>
</evidence>
<keyword evidence="3 6" id="KW-0812">Transmembrane</keyword>
<name>A0ABN8QYT0_9CNID</name>
<dbReference type="InterPro" id="IPR051223">
    <property type="entry name" value="Polycystin"/>
</dbReference>
<evidence type="ECO:0000256" key="3">
    <source>
        <dbReference type="ARBA" id="ARBA00022692"/>
    </source>
</evidence>
<dbReference type="EMBL" id="CALNXK010000168">
    <property type="protein sequence ID" value="CAH3171925.1"/>
    <property type="molecule type" value="Genomic_DNA"/>
</dbReference>
<gene>
    <name evidence="8" type="ORF">PLOB_00012242</name>
</gene>
<comment type="similarity">
    <text evidence="2">Belongs to the polycystin family.</text>
</comment>
<evidence type="ECO:0000313" key="9">
    <source>
        <dbReference type="Proteomes" id="UP001159405"/>
    </source>
</evidence>
<comment type="caution">
    <text evidence="8">The sequence shown here is derived from an EMBL/GenBank/DDBJ whole genome shotgun (WGS) entry which is preliminary data.</text>
</comment>
<feature type="domain" description="Polycystin cation channel PKD1/PKD2" evidence="7">
    <location>
        <begin position="2"/>
        <end position="83"/>
    </location>
</feature>
<sequence>MLICFTAFLHFGVLIFGTGSRHYSSILRATYFQLELTRGRVKARPIYELADANDTFGRIFAVLLLFTLTILAMNIFISIMNDALMNAKACANENEVYDLLDENWSQKEGENKRIFDAISESTKLTKGNEIVKMTKTEIRNCGENPNKKRVVNFDAISKAIIASREESVENSTEKLKANTRRKSLFDKIQ</sequence>
<organism evidence="8 9">
    <name type="scientific">Porites lobata</name>
    <dbReference type="NCBI Taxonomy" id="104759"/>
    <lineage>
        <taxon>Eukaryota</taxon>
        <taxon>Metazoa</taxon>
        <taxon>Cnidaria</taxon>
        <taxon>Anthozoa</taxon>
        <taxon>Hexacorallia</taxon>
        <taxon>Scleractinia</taxon>
        <taxon>Fungiina</taxon>
        <taxon>Poritidae</taxon>
        <taxon>Porites</taxon>
    </lineage>
</organism>
<dbReference type="Pfam" id="PF08016">
    <property type="entry name" value="PKD_channel"/>
    <property type="match status" value="1"/>
</dbReference>
<keyword evidence="9" id="KW-1185">Reference proteome</keyword>
<reference evidence="8 9" key="1">
    <citation type="submission" date="2022-05" db="EMBL/GenBank/DDBJ databases">
        <authorList>
            <consortium name="Genoscope - CEA"/>
            <person name="William W."/>
        </authorList>
    </citation>
    <scope>NUCLEOTIDE SEQUENCE [LARGE SCALE GENOMIC DNA]</scope>
</reference>
<evidence type="ECO:0000256" key="5">
    <source>
        <dbReference type="ARBA" id="ARBA00023136"/>
    </source>
</evidence>
<dbReference type="InterPro" id="IPR013122">
    <property type="entry name" value="PKD1_2_channel"/>
</dbReference>
<keyword evidence="5 6" id="KW-0472">Membrane</keyword>
<proteinExistence type="inferred from homology"/>
<evidence type="ECO:0000256" key="2">
    <source>
        <dbReference type="ARBA" id="ARBA00007200"/>
    </source>
</evidence>
<evidence type="ECO:0000256" key="6">
    <source>
        <dbReference type="SAM" id="Phobius"/>
    </source>
</evidence>
<dbReference type="Proteomes" id="UP001159405">
    <property type="component" value="Unassembled WGS sequence"/>
</dbReference>
<accession>A0ABN8QYT0</accession>
<dbReference type="Gene3D" id="1.10.287.70">
    <property type="match status" value="1"/>
</dbReference>
<keyword evidence="4 6" id="KW-1133">Transmembrane helix</keyword>
<evidence type="ECO:0000313" key="8">
    <source>
        <dbReference type="EMBL" id="CAH3171925.1"/>
    </source>
</evidence>
<dbReference type="PANTHER" id="PTHR10877:SF150">
    <property type="entry name" value="REJ DOMAIN-CONTAINING PROTEIN"/>
    <property type="match status" value="1"/>
</dbReference>
<protein>
    <recommendedName>
        <fullName evidence="7">Polycystin cation channel PKD1/PKD2 domain-containing protein</fullName>
    </recommendedName>
</protein>
<dbReference type="PANTHER" id="PTHR10877">
    <property type="entry name" value="POLYCYSTIN FAMILY MEMBER"/>
    <property type="match status" value="1"/>
</dbReference>